<dbReference type="GeneID" id="19460439"/>
<sequence>MDVGNQSSLPGQLLGEEDEFVQNELPSSRCSTLVLISHSHSPPLNPPANLSFDLRALSNPPKYIRDAHTGTSKRLREWLSRDEGFIARRDAIRLHILEAMKESEQVQDEEKSASSEAEIEDTKDEGTDATQVQDLEEEQSEGSEDEISSSGSAPSETKQASVQELRVGIFCQMGRHRSVAMVEELARMKWPEWDVRVEHRDVLKKRGEHKSGGRHGRGGGSSSRFAEEEW</sequence>
<feature type="region of interest" description="Disordered" evidence="1">
    <location>
        <begin position="102"/>
        <end position="160"/>
    </location>
</feature>
<dbReference type="OMA" id="HRSASMV"/>
<feature type="compositionally biased region" description="Basic and acidic residues" evidence="1">
    <location>
        <begin position="102"/>
        <end position="113"/>
    </location>
</feature>
<dbReference type="Proteomes" id="UP000016922">
    <property type="component" value="Unassembled WGS sequence"/>
</dbReference>
<evidence type="ECO:0000313" key="4">
    <source>
        <dbReference type="Proteomes" id="UP000016922"/>
    </source>
</evidence>
<gene>
    <name evidence="3" type="ORF">GLAREA_01381</name>
</gene>
<dbReference type="eggNOG" id="ENOG502SCS0">
    <property type="taxonomic scope" value="Eukaryota"/>
</dbReference>
<feature type="compositionally biased region" description="Acidic residues" evidence="1">
    <location>
        <begin position="134"/>
        <end position="147"/>
    </location>
</feature>
<organism evidence="3 4">
    <name type="scientific">Glarea lozoyensis (strain ATCC 20868 / MF5171)</name>
    <dbReference type="NCBI Taxonomy" id="1116229"/>
    <lineage>
        <taxon>Eukaryota</taxon>
        <taxon>Fungi</taxon>
        <taxon>Dikarya</taxon>
        <taxon>Ascomycota</taxon>
        <taxon>Pezizomycotina</taxon>
        <taxon>Leotiomycetes</taxon>
        <taxon>Helotiales</taxon>
        <taxon>Helotiaceae</taxon>
        <taxon>Glarea</taxon>
    </lineage>
</organism>
<feature type="domain" description="RapZ C-terminal" evidence="2">
    <location>
        <begin position="157"/>
        <end position="202"/>
    </location>
</feature>
<dbReference type="STRING" id="1116229.S3CJQ6"/>
<dbReference type="InterPro" id="IPR053931">
    <property type="entry name" value="RapZ_C"/>
</dbReference>
<dbReference type="OrthoDB" id="10267139at2759"/>
<dbReference type="HOGENOM" id="CLU_105122_0_0_1"/>
<protein>
    <recommendedName>
        <fullName evidence="2">RapZ C-terminal domain-containing protein</fullName>
    </recommendedName>
</protein>
<dbReference type="AlphaFoldDB" id="S3CJQ6"/>
<feature type="region of interest" description="Disordered" evidence="1">
    <location>
        <begin position="202"/>
        <end position="230"/>
    </location>
</feature>
<reference evidence="3 4" key="1">
    <citation type="journal article" date="2013" name="BMC Genomics">
        <title>Genomics-driven discovery of the pneumocandin biosynthetic gene cluster in the fungus Glarea lozoyensis.</title>
        <authorList>
            <person name="Chen L."/>
            <person name="Yue Q."/>
            <person name="Zhang X."/>
            <person name="Xiang M."/>
            <person name="Wang C."/>
            <person name="Li S."/>
            <person name="Che Y."/>
            <person name="Ortiz-Lopez F.J."/>
            <person name="Bills G.F."/>
            <person name="Liu X."/>
            <person name="An Z."/>
        </authorList>
    </citation>
    <scope>NUCLEOTIDE SEQUENCE [LARGE SCALE GENOMIC DNA]</scope>
    <source>
        <strain evidence="4">ATCC 20868 / MF5171</strain>
    </source>
</reference>
<feature type="compositionally biased region" description="Basic and acidic residues" evidence="1">
    <location>
        <begin position="202"/>
        <end position="211"/>
    </location>
</feature>
<keyword evidence="4" id="KW-1185">Reference proteome</keyword>
<dbReference type="EMBL" id="KE145371">
    <property type="protein sequence ID" value="EPE25469.1"/>
    <property type="molecule type" value="Genomic_DNA"/>
</dbReference>
<dbReference type="RefSeq" id="XP_008086788.1">
    <property type="nucleotide sequence ID" value="XM_008088597.1"/>
</dbReference>
<evidence type="ECO:0000256" key="1">
    <source>
        <dbReference type="SAM" id="MobiDB-lite"/>
    </source>
</evidence>
<evidence type="ECO:0000259" key="2">
    <source>
        <dbReference type="Pfam" id="PF22740"/>
    </source>
</evidence>
<accession>S3CJQ6</accession>
<evidence type="ECO:0000313" key="3">
    <source>
        <dbReference type="EMBL" id="EPE25469.1"/>
    </source>
</evidence>
<name>S3CJQ6_GLAL2</name>
<dbReference type="KEGG" id="glz:GLAREA_01381"/>
<dbReference type="Pfam" id="PF22740">
    <property type="entry name" value="PapZ_C"/>
    <property type="match status" value="1"/>
</dbReference>
<proteinExistence type="predicted"/>